<dbReference type="EMBL" id="CM001883">
    <property type="protein sequence ID" value="EOY08386.1"/>
    <property type="molecule type" value="Genomic_DNA"/>
</dbReference>
<keyword evidence="3" id="KW-1185">Reference proteome</keyword>
<dbReference type="Pfam" id="PF14223">
    <property type="entry name" value="Retrotran_gag_2"/>
    <property type="match status" value="1"/>
</dbReference>
<dbReference type="HOGENOM" id="CLU_021137_6_0_1"/>
<dbReference type="AlphaFoldDB" id="A0A061EU95"/>
<keyword evidence="1" id="KW-0175">Coiled coil</keyword>
<feature type="coiled-coil region" evidence="1">
    <location>
        <begin position="214"/>
        <end position="250"/>
    </location>
</feature>
<accession>A0A061EU95</accession>
<dbReference type="Proteomes" id="UP000026915">
    <property type="component" value="Chromosome 5"/>
</dbReference>
<protein>
    <recommendedName>
        <fullName evidence="4">DUF4219 domain-containing protein</fullName>
    </recommendedName>
</protein>
<evidence type="ECO:0000256" key="1">
    <source>
        <dbReference type="SAM" id="Coils"/>
    </source>
</evidence>
<dbReference type="OMA" id="CITHEGT"/>
<name>A0A061EU95_THECC</name>
<organism evidence="2 3">
    <name type="scientific">Theobroma cacao</name>
    <name type="common">Cacao</name>
    <name type="synonym">Cocoa</name>
    <dbReference type="NCBI Taxonomy" id="3641"/>
    <lineage>
        <taxon>Eukaryota</taxon>
        <taxon>Viridiplantae</taxon>
        <taxon>Streptophyta</taxon>
        <taxon>Embryophyta</taxon>
        <taxon>Tracheophyta</taxon>
        <taxon>Spermatophyta</taxon>
        <taxon>Magnoliopsida</taxon>
        <taxon>eudicotyledons</taxon>
        <taxon>Gunneridae</taxon>
        <taxon>Pentapetalae</taxon>
        <taxon>rosids</taxon>
        <taxon>malvids</taxon>
        <taxon>Malvales</taxon>
        <taxon>Malvaceae</taxon>
        <taxon>Byttnerioideae</taxon>
        <taxon>Theobroma</taxon>
    </lineage>
</organism>
<evidence type="ECO:0008006" key="4">
    <source>
        <dbReference type="Google" id="ProtNLM"/>
    </source>
</evidence>
<dbReference type="eggNOG" id="KOG0017">
    <property type="taxonomic scope" value="Eukaryota"/>
</dbReference>
<evidence type="ECO:0000313" key="3">
    <source>
        <dbReference type="Proteomes" id="UP000026915"/>
    </source>
</evidence>
<proteinExistence type="predicted"/>
<dbReference type="InParanoid" id="A0A061EU95"/>
<dbReference type="PANTHER" id="PTHR34676:SF27">
    <property type="entry name" value="ASPARTYL-TRNA SYNTHETASE"/>
    <property type="match status" value="1"/>
</dbReference>
<evidence type="ECO:0000313" key="2">
    <source>
        <dbReference type="EMBL" id="EOY08386.1"/>
    </source>
</evidence>
<dbReference type="PANTHER" id="PTHR34676">
    <property type="entry name" value="DUF4219 DOMAIN-CONTAINING PROTEIN-RELATED"/>
    <property type="match status" value="1"/>
</dbReference>
<gene>
    <name evidence="2" type="ORF">TCM_022758</name>
</gene>
<reference evidence="2 3" key="1">
    <citation type="journal article" date="2013" name="Genome Biol.">
        <title>The genome sequence of the most widely cultivated cacao type and its use to identify candidate genes regulating pod color.</title>
        <authorList>
            <person name="Motamayor J.C."/>
            <person name="Mockaitis K."/>
            <person name="Schmutz J."/>
            <person name="Haiminen N."/>
            <person name="Iii D.L."/>
            <person name="Cornejo O."/>
            <person name="Findley S.D."/>
            <person name="Zheng P."/>
            <person name="Utro F."/>
            <person name="Royaert S."/>
            <person name="Saski C."/>
            <person name="Jenkins J."/>
            <person name="Podicheti R."/>
            <person name="Zhao M."/>
            <person name="Scheffler B.E."/>
            <person name="Stack J.C."/>
            <person name="Feltus F.A."/>
            <person name="Mustiga G.M."/>
            <person name="Amores F."/>
            <person name="Phillips W."/>
            <person name="Marelli J.P."/>
            <person name="May G.D."/>
            <person name="Shapiro H."/>
            <person name="Ma J."/>
            <person name="Bustamante C.D."/>
            <person name="Schnell R.J."/>
            <person name="Main D."/>
            <person name="Gilbert D."/>
            <person name="Parida L."/>
            <person name="Kuhn D.N."/>
        </authorList>
    </citation>
    <scope>NUCLEOTIDE SEQUENCE [LARGE SCALE GENOMIC DNA]</scope>
    <source>
        <strain evidence="3">cv. Matina 1-6</strain>
    </source>
</reference>
<dbReference type="Gramene" id="EOY08386">
    <property type="protein sequence ID" value="EOY08386"/>
    <property type="gene ID" value="TCM_022758"/>
</dbReference>
<sequence length="277" mass="32335">MIHMALQKSIVAEGQSTNRPPLFDDSNYPYWSTRMSIYIRAINYEMWDVITDGTFMPSTVNVVTNELMPKPRSEWIEAETKKVQINFKAINTLHCTLTPTEFNKISSGTTAKQVWKKLRTIHEETYQVKESKIALLTHNYEMFKMEYGEDITSMFDRFTNITNKLTQLGKPIPEHELVKRLLRSLPKSWKPKVTAIREAKDLNIITLNGICGSLLTHEIELKEEEEEEDQREAKEKKKSIALKASILEEELEELFYDDDEELALIARKFRKLMGKRN</sequence>